<dbReference type="AlphaFoldDB" id="A0AAU8VFI9"/>
<dbReference type="RefSeq" id="WP_003712150.1">
    <property type="nucleotide sequence ID" value="NZ_CAUJPL010000049.1"/>
</dbReference>
<evidence type="ECO:0000313" key="2">
    <source>
        <dbReference type="Proteomes" id="UP000191249"/>
    </source>
</evidence>
<organism evidence="1 2">
    <name type="scientific">Neisseria lactamica</name>
    <dbReference type="NCBI Taxonomy" id="486"/>
    <lineage>
        <taxon>Bacteria</taxon>
        <taxon>Pseudomonadati</taxon>
        <taxon>Pseudomonadota</taxon>
        <taxon>Betaproteobacteria</taxon>
        <taxon>Neisseriales</taxon>
        <taxon>Neisseriaceae</taxon>
        <taxon>Neisseria</taxon>
    </lineage>
</organism>
<protein>
    <submittedName>
        <fullName evidence="1">Uncharacterized protein</fullName>
    </submittedName>
</protein>
<sequence length="269" mass="29699">MEKKKDFSDPNSKEWEIYQAEQDKLYDKIYNLQYQKRILETVVGIVALDPDTAITQGLLQGVATKLRRETLDNSRKFPGIVDKNGKVLLSNVSYDSDYFDGVKLGGVRVDVKAICGEDTSERCIKNPNGTYTFVEDQNREKIKTFNDAMKPEKNPAAKGMYGATGGVQGLMGTMIGNPYPKGSFFWDTVVEGFGGTHDFMGGQMWGFYRGKDAGYEQGNTTLDRRTTNKKDAIGSSVTAAVAIPVAAPFAIADIVDQDFIQAIMKITGH</sequence>
<proteinExistence type="predicted"/>
<evidence type="ECO:0000313" key="1">
    <source>
        <dbReference type="EMBL" id="ARB04670.1"/>
    </source>
</evidence>
<dbReference type="EMBL" id="CP019894">
    <property type="protein sequence ID" value="ARB04670.1"/>
    <property type="molecule type" value="Genomic_DNA"/>
</dbReference>
<accession>A0AAU8VFI9</accession>
<reference evidence="1 2" key="1">
    <citation type="submission" date="2017-03" db="EMBL/GenBank/DDBJ databases">
        <title>N. lactamica Y92-1009 whole genome sequence.</title>
        <authorList>
            <person name="Pandey A.K."/>
            <person name="Read R.C."/>
        </authorList>
    </citation>
    <scope>NUCLEOTIDE SEQUENCE [LARGE SCALE GENOMIC DNA]</scope>
    <source>
        <strain evidence="1 2">Y92-1009</strain>
    </source>
</reference>
<gene>
    <name evidence="1" type="ORF">B2G52_07040</name>
</gene>
<name>A0AAU8VFI9_NEILA</name>
<dbReference type="Proteomes" id="UP000191249">
    <property type="component" value="Chromosome"/>
</dbReference>